<keyword evidence="4" id="KW-1185">Reference proteome</keyword>
<feature type="transmembrane region" description="Helical" evidence="2">
    <location>
        <begin position="508"/>
        <end position="527"/>
    </location>
</feature>
<dbReference type="PANTHER" id="PTHR35043">
    <property type="entry name" value="TRANSCRIPTION FACTOR DOMAIN-CONTAINING PROTEIN"/>
    <property type="match status" value="1"/>
</dbReference>
<sequence>MLILASILLSRSINTNDSFSSIPDTVFSSSFPRDADPTPPCPRQPIQIIWACVATILAASWTSVHPNIPNPKDSKFMKTLRRIGLMICAIIGPELIIYWAMCQWLGAWSMKREFAELHIRHTGLGPWKRRILRRLKKLGGQLCHFRESEDEELIPLTQETWRRKKRVEWTKTHGFFLQMGGFMLREEGKEDRVLGWKTLMAYYKQGRVDLSEVTEDRINDHSKADWISKGLALLQMVWFIVQCIARLLDKHLILTELEFTTATLALLSFIVYFLWWNKPFNATVPIIITLLPSQSRNDSNSRQESVADSIDASLLIADAANPNAPHAHPVEGQATHTTSSLPIADAVNHNAPHAQPVEAMHPSDCGVDEEIPSVGETNPHLRQSDPIDSPNSRLGSAEVSNVASSQVLPALPSSPQSVQSASGSQSADHSPRSLPTIKSYTLSNIFRQAFSRARMLYDKMWFSFIRIGENLFNAEAHLVDDPNDSAVTSVPSFYIVGTGYMAMNLPRLWIIAAAELLGFIHYIQMFSKLVGTTLDSVPSLALMFASSIILTVPVMWSLLLISEYAYEKLCADGSISKIFFGYVIMWRGSMLVVTIPIYIIARLALLVLALVELRHVPPGALASIQWANVLPFIH</sequence>
<proteinExistence type="predicted"/>
<keyword evidence="2" id="KW-0812">Transmembrane</keyword>
<keyword evidence="2" id="KW-1133">Transmembrane helix</keyword>
<dbReference type="AlphaFoldDB" id="A0A8H4QTE8"/>
<evidence type="ECO:0000256" key="1">
    <source>
        <dbReference type="SAM" id="MobiDB-lite"/>
    </source>
</evidence>
<feature type="transmembrane region" description="Helical" evidence="2">
    <location>
        <begin position="539"/>
        <end position="559"/>
    </location>
</feature>
<feature type="compositionally biased region" description="Polar residues" evidence="1">
    <location>
        <begin position="389"/>
        <end position="402"/>
    </location>
</feature>
<keyword evidence="2" id="KW-0472">Membrane</keyword>
<accession>A0A8H4QTE8</accession>
<name>A0A8H4QTE8_9AGAR</name>
<organism evidence="3 4">
    <name type="scientific">Agrocybe pediades</name>
    <dbReference type="NCBI Taxonomy" id="84607"/>
    <lineage>
        <taxon>Eukaryota</taxon>
        <taxon>Fungi</taxon>
        <taxon>Dikarya</taxon>
        <taxon>Basidiomycota</taxon>
        <taxon>Agaricomycotina</taxon>
        <taxon>Agaricomycetes</taxon>
        <taxon>Agaricomycetidae</taxon>
        <taxon>Agaricales</taxon>
        <taxon>Agaricineae</taxon>
        <taxon>Strophariaceae</taxon>
        <taxon>Agrocybe</taxon>
    </lineage>
</organism>
<reference evidence="3 4" key="1">
    <citation type="submission" date="2019-12" db="EMBL/GenBank/DDBJ databases">
        <authorList>
            <person name="Floudas D."/>
            <person name="Bentzer J."/>
            <person name="Ahren D."/>
            <person name="Johansson T."/>
            <person name="Persson P."/>
            <person name="Tunlid A."/>
        </authorList>
    </citation>
    <scope>NUCLEOTIDE SEQUENCE [LARGE SCALE GENOMIC DNA]</scope>
    <source>
        <strain evidence="3 4">CBS 102.39</strain>
    </source>
</reference>
<protein>
    <submittedName>
        <fullName evidence="3">Uncharacterized protein</fullName>
    </submittedName>
</protein>
<comment type="caution">
    <text evidence="3">The sequence shown here is derived from an EMBL/GenBank/DDBJ whole genome shotgun (WGS) entry which is preliminary data.</text>
</comment>
<gene>
    <name evidence="3" type="ORF">D9613_008677</name>
</gene>
<evidence type="ECO:0000313" key="3">
    <source>
        <dbReference type="EMBL" id="KAF4616390.1"/>
    </source>
</evidence>
<feature type="transmembrane region" description="Helical" evidence="2">
    <location>
        <begin position="226"/>
        <end position="245"/>
    </location>
</feature>
<feature type="compositionally biased region" description="Low complexity" evidence="1">
    <location>
        <begin position="403"/>
        <end position="427"/>
    </location>
</feature>
<evidence type="ECO:0000256" key="2">
    <source>
        <dbReference type="SAM" id="Phobius"/>
    </source>
</evidence>
<evidence type="ECO:0000313" key="4">
    <source>
        <dbReference type="Proteomes" id="UP000521872"/>
    </source>
</evidence>
<dbReference type="EMBL" id="JAACJL010000031">
    <property type="protein sequence ID" value="KAF4616390.1"/>
    <property type="molecule type" value="Genomic_DNA"/>
</dbReference>
<feature type="transmembrane region" description="Helical" evidence="2">
    <location>
        <begin position="579"/>
        <end position="611"/>
    </location>
</feature>
<feature type="region of interest" description="Disordered" evidence="1">
    <location>
        <begin position="356"/>
        <end position="433"/>
    </location>
</feature>
<dbReference type="PANTHER" id="PTHR35043:SF7">
    <property type="entry name" value="TRANSCRIPTION FACTOR DOMAIN-CONTAINING PROTEIN"/>
    <property type="match status" value="1"/>
</dbReference>
<dbReference type="Proteomes" id="UP000521872">
    <property type="component" value="Unassembled WGS sequence"/>
</dbReference>
<feature type="transmembrane region" description="Helical" evidence="2">
    <location>
        <begin position="83"/>
        <end position="101"/>
    </location>
</feature>
<feature type="transmembrane region" description="Helical" evidence="2">
    <location>
        <begin position="257"/>
        <end position="276"/>
    </location>
</feature>